<accession>A0ABD0Q2Z6</accession>
<comment type="caution">
    <text evidence="1">The sequence shown here is derived from an EMBL/GenBank/DDBJ whole genome shotgun (WGS) entry which is preliminary data.</text>
</comment>
<dbReference type="EMBL" id="JAMKFB020000011">
    <property type="protein sequence ID" value="KAL0180653.1"/>
    <property type="molecule type" value="Genomic_DNA"/>
</dbReference>
<organism evidence="1 2">
    <name type="scientific">Cirrhinus mrigala</name>
    <name type="common">Mrigala</name>
    <dbReference type="NCBI Taxonomy" id="683832"/>
    <lineage>
        <taxon>Eukaryota</taxon>
        <taxon>Metazoa</taxon>
        <taxon>Chordata</taxon>
        <taxon>Craniata</taxon>
        <taxon>Vertebrata</taxon>
        <taxon>Euteleostomi</taxon>
        <taxon>Actinopterygii</taxon>
        <taxon>Neopterygii</taxon>
        <taxon>Teleostei</taxon>
        <taxon>Ostariophysi</taxon>
        <taxon>Cypriniformes</taxon>
        <taxon>Cyprinidae</taxon>
        <taxon>Labeoninae</taxon>
        <taxon>Labeonini</taxon>
        <taxon>Cirrhinus</taxon>
    </lineage>
</organism>
<evidence type="ECO:0000313" key="1">
    <source>
        <dbReference type="EMBL" id="KAL0180653.1"/>
    </source>
</evidence>
<sequence length="111" mass="12399">MERCVVRCVPCESKLTISFSLDGSNKQMLREQTEPLGKVLTRIANSIIKTQSKGKKCKPNKENSEPPEISLCVNEQRVPEETVNADAWLDGAVLHVGDLKYKVELNPPTFT</sequence>
<gene>
    <name evidence="1" type="ORF">M9458_023059</name>
</gene>
<dbReference type="AlphaFoldDB" id="A0ABD0Q2Z6"/>
<feature type="non-terminal residue" evidence="1">
    <location>
        <position position="111"/>
    </location>
</feature>
<evidence type="ECO:0000313" key="2">
    <source>
        <dbReference type="Proteomes" id="UP001529510"/>
    </source>
</evidence>
<name>A0ABD0Q2Z6_CIRMR</name>
<keyword evidence="2" id="KW-1185">Reference proteome</keyword>
<dbReference type="Proteomes" id="UP001529510">
    <property type="component" value="Unassembled WGS sequence"/>
</dbReference>
<reference evidence="1 2" key="1">
    <citation type="submission" date="2024-05" db="EMBL/GenBank/DDBJ databases">
        <title>Genome sequencing and assembly of Indian major carp, Cirrhinus mrigala (Hamilton, 1822).</title>
        <authorList>
            <person name="Mohindra V."/>
            <person name="Chowdhury L.M."/>
            <person name="Lal K."/>
            <person name="Jena J.K."/>
        </authorList>
    </citation>
    <scope>NUCLEOTIDE SEQUENCE [LARGE SCALE GENOMIC DNA]</scope>
    <source>
        <strain evidence="1">CM1030</strain>
        <tissue evidence="1">Blood</tissue>
    </source>
</reference>
<protein>
    <submittedName>
        <fullName evidence="1">Uncharacterized protein</fullName>
    </submittedName>
</protein>
<proteinExistence type="predicted"/>